<evidence type="ECO:0000259" key="1">
    <source>
        <dbReference type="Pfam" id="PF19501"/>
    </source>
</evidence>
<dbReference type="OrthoDB" id="262615at2"/>
<protein>
    <recommendedName>
        <fullName evidence="1">PcRGLX/YetA-like N-terminal RIFT barrel domain-containing protein</fullName>
    </recommendedName>
</protein>
<dbReference type="EMBL" id="APAT01000015">
    <property type="protein sequence ID" value="EMP55569.1"/>
    <property type="molecule type" value="Genomic_DNA"/>
</dbReference>
<dbReference type="RefSeq" id="WP_008938516.1">
    <property type="nucleotide sequence ID" value="NZ_APAT01000015.1"/>
</dbReference>
<dbReference type="InterPro" id="IPR048329">
    <property type="entry name" value="PcRGLX_1st"/>
</dbReference>
<dbReference type="PATRIC" id="fig|1288826.3.peg.1335"/>
<dbReference type="STRING" id="1288826.MSNKSG1_06848"/>
<dbReference type="AlphaFoldDB" id="M7CQW7"/>
<accession>M7CQW7</accession>
<feature type="domain" description="PcRGLX/YetA-like N-terminal RIFT barrel" evidence="1">
    <location>
        <begin position="21"/>
        <end position="83"/>
    </location>
</feature>
<evidence type="ECO:0000313" key="3">
    <source>
        <dbReference type="Proteomes" id="UP000011960"/>
    </source>
</evidence>
<gene>
    <name evidence="2" type="ORF">MSNKSG1_06848</name>
</gene>
<proteinExistence type="predicted"/>
<keyword evidence="3" id="KW-1185">Reference proteome</keyword>
<dbReference type="Pfam" id="PF19501">
    <property type="entry name" value="PcRGLX_1st"/>
    <property type="match status" value="1"/>
</dbReference>
<comment type="caution">
    <text evidence="2">The sequence shown here is derived from an EMBL/GenBank/DDBJ whole genome shotgun (WGS) entry which is preliminary data.</text>
</comment>
<evidence type="ECO:0000313" key="2">
    <source>
        <dbReference type="EMBL" id="EMP55569.1"/>
    </source>
</evidence>
<sequence>MDPIELSIVEPKGISRRQEPFELGVPLGKGVLTDSTLDNLSLASHCREIPFQHAPIAYWPDGSIRWLKLTFITDIAANESLKLRLRQQESGTIQKAKGLKLEDSGDGWLIETATGCFQISKKELAWHYSPSCESNDGSPIQHLIRLTNSQSLECTPETETGWRITEQGPLKATLSTEGFWMCQGLKLARFYCDLTFYHDSPLADLKVGIHNPRRARHPGGLWDLGDEGSITFGSLWLEILDTEAEKSQLIVEPGREPIKPGSEECALLYQDSSGGKNWDSLNHVDASGAVSTQFCGYRVTLNDRTEAHGKRACPLAMLNSENRSVQAAMPDFWQNFPSALAVQNTRIKLSLFPEEGFHRHELQGGERKTQTLKLRYDDDVETFTGTFSPIRPVLSAAHYEQSSAFHWFKARSPRDGLDDLIKEGLDGNSNFFAKREIIDEYGWRNFGDIFADHETLYQPESEPPLISHYNNQYDPIYGFARQYAKSGDPRWFELMDDLALHVTDIDIYHTNDDRAEYNQGLFWHTDHYLPTHSATHRTFSKHNDTSSTPGQTGGGPAAEHCYTTGLLYHFLMTGNRDSGTAVLELAQWMVNMHEGTGGLLEQVLAIKKQELPKLTSLLRHQRPSPHRYPFTRGTGNYLNALLDAHILEPSKDWLLQAEKVLAATFHPADCIGQRNLLDVETGWHYLILLTSLGRYILIKGESGAYDETYKYALASFRHYTRWMLDNEQPFLTNPEQLEFANHTWVAQDIRKAMLMYQACVLDPAYERDYRLRAHEWFHYVVGTLSNGREKHFSRILIILLQNYGPHQVHNIQLTAQALETGGLESRMNRTPELSFPALAIRIASRLIKGILAFRPSRERAWLNTRLER</sequence>
<organism evidence="2 3">
    <name type="scientific">Marinobacter santoriniensis NKSG1</name>
    <dbReference type="NCBI Taxonomy" id="1288826"/>
    <lineage>
        <taxon>Bacteria</taxon>
        <taxon>Pseudomonadati</taxon>
        <taxon>Pseudomonadota</taxon>
        <taxon>Gammaproteobacteria</taxon>
        <taxon>Pseudomonadales</taxon>
        <taxon>Marinobacteraceae</taxon>
        <taxon>Marinobacter</taxon>
    </lineage>
</organism>
<reference evidence="2 3" key="1">
    <citation type="journal article" date="2013" name="Genome Announc.">
        <title>Genome Sequence of Hydrothermal Arsenic-Respiring Bacterium Marinobacter santoriniensis NKSG1T.</title>
        <authorList>
            <person name="Handley K.M."/>
            <person name="Upton M."/>
            <person name="Beatson S.A."/>
            <person name="Hery M."/>
            <person name="Lloyd J.R."/>
        </authorList>
    </citation>
    <scope>NUCLEOTIDE SEQUENCE [LARGE SCALE GENOMIC DNA]</scope>
    <source>
        <strain evidence="2 3">NKSG1</strain>
    </source>
</reference>
<dbReference type="eggNOG" id="ENOG502Z842">
    <property type="taxonomic scope" value="Bacteria"/>
</dbReference>
<dbReference type="Proteomes" id="UP000011960">
    <property type="component" value="Unassembled WGS sequence"/>
</dbReference>
<name>M7CQW7_9GAMM</name>